<dbReference type="Pfam" id="PF07589">
    <property type="entry name" value="PEP-CTERM"/>
    <property type="match status" value="1"/>
</dbReference>
<keyword evidence="1" id="KW-0732">Signal</keyword>
<keyword evidence="4" id="KW-1185">Reference proteome</keyword>
<sequence precursor="true">MRLTTTICLGVLTTAVLIGTATNSEAGFVSFVIREDGGGSPTILTTGGQTEFTISQAGQKAALGSSDIDGTKLGELNRLSIDRHDDISRFTAGSGPAVAPYLNFWITDGAGKYAVLANEPSNGAFQPLYSDGYDLTFADLANQTAKVFEAPNGFALPTMTGSSYTFADFADYTIAPPNGVPEWTGLGSGAPIVLSGRSANESFGVNWVFGDSLANYLSGSSEGYVVANALVSSTVPEPSSFLIACFGLAVAGVGLRRRRAKSIQD</sequence>
<feature type="signal peptide" evidence="1">
    <location>
        <begin position="1"/>
        <end position="26"/>
    </location>
</feature>
<comment type="caution">
    <text evidence="3">The sequence shown here is derived from an EMBL/GenBank/DDBJ whole genome shotgun (WGS) entry which is preliminary data.</text>
</comment>
<feature type="domain" description="Ice-binding protein C-terminal" evidence="2">
    <location>
        <begin position="234"/>
        <end position="258"/>
    </location>
</feature>
<evidence type="ECO:0000313" key="4">
    <source>
        <dbReference type="Proteomes" id="UP000318053"/>
    </source>
</evidence>
<proteinExistence type="predicted"/>
<dbReference type="InterPro" id="IPR013424">
    <property type="entry name" value="Ice-binding_C"/>
</dbReference>
<dbReference type="EMBL" id="SJPK01000012">
    <property type="protein sequence ID" value="TWT56563.1"/>
    <property type="molecule type" value="Genomic_DNA"/>
</dbReference>
<protein>
    <recommendedName>
        <fullName evidence="2">Ice-binding protein C-terminal domain-containing protein</fullName>
    </recommendedName>
</protein>
<dbReference type="OrthoDB" id="267620at2"/>
<feature type="chain" id="PRO_5022715914" description="Ice-binding protein C-terminal domain-containing protein" evidence="1">
    <location>
        <begin position="27"/>
        <end position="265"/>
    </location>
</feature>
<evidence type="ECO:0000256" key="1">
    <source>
        <dbReference type="SAM" id="SignalP"/>
    </source>
</evidence>
<gene>
    <name evidence="3" type="ORF">CA85_40960</name>
</gene>
<reference evidence="3 4" key="1">
    <citation type="submission" date="2019-02" db="EMBL/GenBank/DDBJ databases">
        <title>Deep-cultivation of Planctomycetes and their phenomic and genomic characterization uncovers novel biology.</title>
        <authorList>
            <person name="Wiegand S."/>
            <person name="Jogler M."/>
            <person name="Boedeker C."/>
            <person name="Pinto D."/>
            <person name="Vollmers J."/>
            <person name="Rivas-Marin E."/>
            <person name="Kohn T."/>
            <person name="Peeters S.H."/>
            <person name="Heuer A."/>
            <person name="Rast P."/>
            <person name="Oberbeckmann S."/>
            <person name="Bunk B."/>
            <person name="Jeske O."/>
            <person name="Meyerdierks A."/>
            <person name="Storesund J.E."/>
            <person name="Kallscheuer N."/>
            <person name="Luecker S."/>
            <person name="Lage O.M."/>
            <person name="Pohl T."/>
            <person name="Merkel B.J."/>
            <person name="Hornburger P."/>
            <person name="Mueller R.-W."/>
            <person name="Bruemmer F."/>
            <person name="Labrenz M."/>
            <person name="Spormann A.M."/>
            <person name="Op Den Camp H."/>
            <person name="Overmann J."/>
            <person name="Amann R."/>
            <person name="Jetten M.S.M."/>
            <person name="Mascher T."/>
            <person name="Medema M.H."/>
            <person name="Devos D.P."/>
            <person name="Kaster A.-K."/>
            <person name="Ovreas L."/>
            <person name="Rohde M."/>
            <person name="Galperin M.Y."/>
            <person name="Jogler C."/>
        </authorList>
    </citation>
    <scope>NUCLEOTIDE SEQUENCE [LARGE SCALE GENOMIC DNA]</scope>
    <source>
        <strain evidence="3 4">CA85</strain>
    </source>
</reference>
<dbReference type="AlphaFoldDB" id="A0A5C5X304"/>
<dbReference type="Proteomes" id="UP000318053">
    <property type="component" value="Unassembled WGS sequence"/>
</dbReference>
<name>A0A5C5X304_9BACT</name>
<accession>A0A5C5X304</accession>
<evidence type="ECO:0000313" key="3">
    <source>
        <dbReference type="EMBL" id="TWT56563.1"/>
    </source>
</evidence>
<evidence type="ECO:0000259" key="2">
    <source>
        <dbReference type="Pfam" id="PF07589"/>
    </source>
</evidence>
<organism evidence="3 4">
    <name type="scientific">Allorhodopirellula solitaria</name>
    <dbReference type="NCBI Taxonomy" id="2527987"/>
    <lineage>
        <taxon>Bacteria</taxon>
        <taxon>Pseudomonadati</taxon>
        <taxon>Planctomycetota</taxon>
        <taxon>Planctomycetia</taxon>
        <taxon>Pirellulales</taxon>
        <taxon>Pirellulaceae</taxon>
        <taxon>Allorhodopirellula</taxon>
    </lineage>
</organism>